<comment type="caution">
    <text evidence="7">The sequence shown here is derived from an EMBL/GenBank/DDBJ whole genome shotgun (WGS) entry which is preliminary data.</text>
</comment>
<keyword evidence="5" id="KW-0812">Transmembrane</keyword>
<evidence type="ECO:0000256" key="5">
    <source>
        <dbReference type="SAM" id="Phobius"/>
    </source>
</evidence>
<feature type="coiled-coil region" evidence="4">
    <location>
        <begin position="423"/>
        <end position="450"/>
    </location>
</feature>
<dbReference type="SUPFAM" id="SSF46689">
    <property type="entry name" value="Homeodomain-like"/>
    <property type="match status" value="1"/>
</dbReference>
<dbReference type="PROSITE" id="PS50005">
    <property type="entry name" value="TPR"/>
    <property type="match status" value="1"/>
</dbReference>
<dbReference type="InterPro" id="IPR009057">
    <property type="entry name" value="Homeodomain-like_sf"/>
</dbReference>
<feature type="repeat" description="TPR" evidence="3">
    <location>
        <begin position="243"/>
        <end position="276"/>
    </location>
</feature>
<protein>
    <submittedName>
        <fullName evidence="7">AraC-like DNA-binding protein</fullName>
    </submittedName>
</protein>
<feature type="domain" description="HTH araC/xylS-type" evidence="6">
    <location>
        <begin position="427"/>
        <end position="539"/>
    </location>
</feature>
<evidence type="ECO:0000313" key="7">
    <source>
        <dbReference type="EMBL" id="NRS94048.1"/>
    </source>
</evidence>
<dbReference type="Gene3D" id="1.25.40.10">
    <property type="entry name" value="Tetratricopeptide repeat domain"/>
    <property type="match status" value="1"/>
</dbReference>
<keyword evidence="1" id="KW-0805">Transcription regulation</keyword>
<gene>
    <name evidence="7" type="ORF">HNQ03_003148</name>
</gene>
<sequence length="550" mass="64223">MRELFSILFILLAFNFINSQAISEGKLQRDLEGIKTEKNVDEKKIIALKNIYEKAKSNNYSIMFSTASELARLYTNLGKNKEVIEITTDVEKYINSKTPEEDLSKIYRMRGLAYGQLGFLEESYQSFQISKKHTKNIRDKDLQHYLSSLLYENFTSYFDRSKKQSDSIKFYLTKSLEEAELISDKSKSVSNLLKYDMITSLQNNLGIYYMFIDDPKDPTKAEKYFKKALQNSAQKEILPYNKLNLYMTVSNYYLEIKNYDLAIEYGKNALDLEKNNSSPYNRENIYEIISEAYLAKNNSREAKRYTELFKNLKDSIRIAEKHSVDKISSQIVKKTETDITEKQKTSTGYILIIAIICTLFISLTVWYYWKRKNKIEQKRFKAIIKRLINKTADKTSTSKVSTKENDIVQVSKKENGAAANASLNKSNDVAELLEAKLQKFEDREDYLKKDMSITWLANNFKSNPKYVSEAIRELKKSNFSTYINQLRIQYIIDKLYNEPFYMEYKISYLAEDCGFSHSQVFVIAFKKETGLTPSSFIEKLRIEKNEMASQ</sequence>
<name>A0A8J8G9N9_9FLAO</name>
<evidence type="ECO:0000256" key="3">
    <source>
        <dbReference type="PROSITE-ProRule" id="PRU00339"/>
    </source>
</evidence>
<accession>A0A8J8G9N9</accession>
<dbReference type="Gene3D" id="1.10.10.60">
    <property type="entry name" value="Homeodomain-like"/>
    <property type="match status" value="2"/>
</dbReference>
<reference evidence="7" key="1">
    <citation type="submission" date="2020-05" db="EMBL/GenBank/DDBJ databases">
        <title>Genomic Encyclopedia of Type Strains, Phase IV (KMG-V): Genome sequencing to study the core and pangenomes of soil and plant-associated prokaryotes.</title>
        <authorList>
            <person name="Whitman W."/>
        </authorList>
    </citation>
    <scope>NUCLEOTIDE SEQUENCE</scope>
    <source>
        <strain evidence="7">16F</strain>
    </source>
</reference>
<dbReference type="PROSITE" id="PS01124">
    <property type="entry name" value="HTH_ARAC_FAMILY_2"/>
    <property type="match status" value="1"/>
</dbReference>
<evidence type="ECO:0000256" key="2">
    <source>
        <dbReference type="ARBA" id="ARBA00023163"/>
    </source>
</evidence>
<dbReference type="Pfam" id="PF12833">
    <property type="entry name" value="HTH_18"/>
    <property type="match status" value="1"/>
</dbReference>
<dbReference type="SUPFAM" id="SSF48452">
    <property type="entry name" value="TPR-like"/>
    <property type="match status" value="1"/>
</dbReference>
<dbReference type="RefSeq" id="WP_173780583.1">
    <property type="nucleotide sequence ID" value="NZ_JABSNO010000039.1"/>
</dbReference>
<evidence type="ECO:0000256" key="1">
    <source>
        <dbReference type="ARBA" id="ARBA00023015"/>
    </source>
</evidence>
<evidence type="ECO:0000256" key="4">
    <source>
        <dbReference type="SAM" id="Coils"/>
    </source>
</evidence>
<evidence type="ECO:0000313" key="8">
    <source>
        <dbReference type="Proteomes" id="UP000610746"/>
    </source>
</evidence>
<dbReference type="EMBL" id="JABSNO010000039">
    <property type="protein sequence ID" value="NRS94048.1"/>
    <property type="molecule type" value="Genomic_DNA"/>
</dbReference>
<evidence type="ECO:0000259" key="6">
    <source>
        <dbReference type="PROSITE" id="PS01124"/>
    </source>
</evidence>
<proteinExistence type="predicted"/>
<keyword evidence="5" id="KW-1133">Transmembrane helix</keyword>
<keyword evidence="4" id="KW-0175">Coiled coil</keyword>
<keyword evidence="7" id="KW-0238">DNA-binding</keyword>
<dbReference type="InterPro" id="IPR019734">
    <property type="entry name" value="TPR_rpt"/>
</dbReference>
<keyword evidence="5" id="KW-0472">Membrane</keyword>
<feature type="transmembrane region" description="Helical" evidence="5">
    <location>
        <begin position="348"/>
        <end position="369"/>
    </location>
</feature>
<keyword evidence="8" id="KW-1185">Reference proteome</keyword>
<dbReference type="GO" id="GO:0003700">
    <property type="term" value="F:DNA-binding transcription factor activity"/>
    <property type="evidence" value="ECO:0007669"/>
    <property type="project" value="InterPro"/>
</dbReference>
<dbReference type="SMART" id="SM00342">
    <property type="entry name" value="HTH_ARAC"/>
    <property type="match status" value="1"/>
</dbReference>
<organism evidence="7 8">
    <name type="scientific">Frigoriflavimonas asaccharolytica</name>
    <dbReference type="NCBI Taxonomy" id="2735899"/>
    <lineage>
        <taxon>Bacteria</taxon>
        <taxon>Pseudomonadati</taxon>
        <taxon>Bacteroidota</taxon>
        <taxon>Flavobacteriia</taxon>
        <taxon>Flavobacteriales</taxon>
        <taxon>Weeksellaceae</taxon>
        <taxon>Frigoriflavimonas</taxon>
    </lineage>
</organism>
<dbReference type="GO" id="GO:0043565">
    <property type="term" value="F:sequence-specific DNA binding"/>
    <property type="evidence" value="ECO:0007669"/>
    <property type="project" value="InterPro"/>
</dbReference>
<keyword evidence="3" id="KW-0802">TPR repeat</keyword>
<dbReference type="InterPro" id="IPR011990">
    <property type="entry name" value="TPR-like_helical_dom_sf"/>
</dbReference>
<dbReference type="AlphaFoldDB" id="A0A8J8G9N9"/>
<dbReference type="InterPro" id="IPR018060">
    <property type="entry name" value="HTH_AraC"/>
</dbReference>
<dbReference type="Proteomes" id="UP000610746">
    <property type="component" value="Unassembled WGS sequence"/>
</dbReference>
<keyword evidence="2" id="KW-0804">Transcription</keyword>